<dbReference type="InterPro" id="IPR027815">
    <property type="entry name" value="CSC1/OSCA1-like_cyt"/>
</dbReference>
<evidence type="ECO:0000259" key="10">
    <source>
        <dbReference type="Pfam" id="PF12621"/>
    </source>
</evidence>
<dbReference type="Pfam" id="PF14703">
    <property type="entry name" value="PHM7_cyt"/>
    <property type="match status" value="1"/>
</dbReference>
<reference evidence="13 14" key="1">
    <citation type="journal article" date="2018" name="Sci. Rep.">
        <title>Comparative genomics provides insights into the lifestyle and reveals functional heterogeneity of dark septate endophytic fungi.</title>
        <authorList>
            <person name="Knapp D.G."/>
            <person name="Nemeth J.B."/>
            <person name="Barry K."/>
            <person name="Hainaut M."/>
            <person name="Henrissat B."/>
            <person name="Johnson J."/>
            <person name="Kuo A."/>
            <person name="Lim J.H.P."/>
            <person name="Lipzen A."/>
            <person name="Nolan M."/>
            <person name="Ohm R.A."/>
            <person name="Tamas L."/>
            <person name="Grigoriev I.V."/>
            <person name="Spatafora J.W."/>
            <person name="Nagy L.G."/>
            <person name="Kovacs G.M."/>
        </authorList>
    </citation>
    <scope>NUCLEOTIDE SEQUENCE [LARGE SCALE GENOMIC DNA]</scope>
    <source>
        <strain evidence="13 14">DSE2036</strain>
    </source>
</reference>
<feature type="domain" description="CSC1/OSCA1-like 7TM region" evidence="9">
    <location>
        <begin position="406"/>
        <end position="677"/>
    </location>
</feature>
<keyword evidence="5 8" id="KW-1133">Transmembrane helix</keyword>
<feature type="coiled-coil region" evidence="7">
    <location>
        <begin position="319"/>
        <end position="346"/>
    </location>
</feature>
<dbReference type="InterPro" id="IPR022257">
    <property type="entry name" value="PHM7_ext"/>
</dbReference>
<dbReference type="EMBL" id="KZ805377">
    <property type="protein sequence ID" value="PVI00218.1"/>
    <property type="molecule type" value="Genomic_DNA"/>
</dbReference>
<feature type="domain" description="CSC1/OSCA1-like N-terminal transmembrane" evidence="11">
    <location>
        <begin position="38"/>
        <end position="186"/>
    </location>
</feature>
<dbReference type="Pfam" id="PF13967">
    <property type="entry name" value="RSN1_TM"/>
    <property type="match status" value="1"/>
</dbReference>
<comment type="similarity">
    <text evidence="2">Belongs to the CSC1 (TC 1.A.17) family.</text>
</comment>
<feature type="transmembrane region" description="Helical" evidence="8">
    <location>
        <begin position="655"/>
        <end position="679"/>
    </location>
</feature>
<gene>
    <name evidence="13" type="ORF">DM02DRAFT_401299</name>
</gene>
<evidence type="ECO:0000313" key="14">
    <source>
        <dbReference type="Proteomes" id="UP000244855"/>
    </source>
</evidence>
<evidence type="ECO:0000256" key="6">
    <source>
        <dbReference type="ARBA" id="ARBA00023136"/>
    </source>
</evidence>
<dbReference type="Proteomes" id="UP000244855">
    <property type="component" value="Unassembled WGS sequence"/>
</dbReference>
<feature type="domain" description="10TM putative phosphate transporter extracellular tail" evidence="10">
    <location>
        <begin position="766"/>
        <end position="850"/>
    </location>
</feature>
<feature type="transmembrane region" description="Helical" evidence="8">
    <location>
        <begin position="165"/>
        <end position="184"/>
    </location>
</feature>
<keyword evidence="4 8" id="KW-0812">Transmembrane</keyword>
<dbReference type="InterPro" id="IPR003864">
    <property type="entry name" value="CSC1/OSCA1-like_7TM"/>
</dbReference>
<dbReference type="OrthoDB" id="1076608at2759"/>
<evidence type="ECO:0000256" key="5">
    <source>
        <dbReference type="ARBA" id="ARBA00022989"/>
    </source>
</evidence>
<evidence type="ECO:0000259" key="9">
    <source>
        <dbReference type="Pfam" id="PF02714"/>
    </source>
</evidence>
<comment type="subcellular location">
    <subcellularLocation>
        <location evidence="1">Membrane</location>
        <topology evidence="1">Multi-pass membrane protein</topology>
    </subcellularLocation>
</comment>
<evidence type="ECO:0000256" key="8">
    <source>
        <dbReference type="SAM" id="Phobius"/>
    </source>
</evidence>
<dbReference type="GO" id="GO:0005886">
    <property type="term" value="C:plasma membrane"/>
    <property type="evidence" value="ECO:0007669"/>
    <property type="project" value="TreeGrafter"/>
</dbReference>
<feature type="transmembrane region" description="Helical" evidence="8">
    <location>
        <begin position="452"/>
        <end position="472"/>
    </location>
</feature>
<evidence type="ECO:0000256" key="1">
    <source>
        <dbReference type="ARBA" id="ARBA00004141"/>
    </source>
</evidence>
<name>A0A2V1DPN6_9PLEO</name>
<dbReference type="GO" id="GO:0005227">
    <property type="term" value="F:calcium-activated cation channel activity"/>
    <property type="evidence" value="ECO:0007669"/>
    <property type="project" value="InterPro"/>
</dbReference>
<organism evidence="13 14">
    <name type="scientific">Periconia macrospinosa</name>
    <dbReference type="NCBI Taxonomy" id="97972"/>
    <lineage>
        <taxon>Eukaryota</taxon>
        <taxon>Fungi</taxon>
        <taxon>Dikarya</taxon>
        <taxon>Ascomycota</taxon>
        <taxon>Pezizomycotina</taxon>
        <taxon>Dothideomycetes</taxon>
        <taxon>Pleosporomycetidae</taxon>
        <taxon>Pleosporales</taxon>
        <taxon>Massarineae</taxon>
        <taxon>Periconiaceae</taxon>
        <taxon>Periconia</taxon>
    </lineage>
</organism>
<evidence type="ECO:0000259" key="12">
    <source>
        <dbReference type="Pfam" id="PF14703"/>
    </source>
</evidence>
<evidence type="ECO:0000256" key="4">
    <source>
        <dbReference type="ARBA" id="ARBA00022692"/>
    </source>
</evidence>
<dbReference type="InterPro" id="IPR032880">
    <property type="entry name" value="CSC1/OSCA1-like_N"/>
</dbReference>
<evidence type="ECO:0000259" key="11">
    <source>
        <dbReference type="Pfam" id="PF13967"/>
    </source>
</evidence>
<dbReference type="PANTHER" id="PTHR13018:SF26">
    <property type="entry name" value="DOMAIN PROTEIN, PUTATIVE (AFU_ORTHOLOGUE AFUA_5G10920)-RELATED"/>
    <property type="match status" value="1"/>
</dbReference>
<dbReference type="Pfam" id="PF02714">
    <property type="entry name" value="RSN1_7TM"/>
    <property type="match status" value="1"/>
</dbReference>
<evidence type="ECO:0000256" key="2">
    <source>
        <dbReference type="ARBA" id="ARBA00007779"/>
    </source>
</evidence>
<proteinExistence type="inferred from homology"/>
<keyword evidence="7" id="KW-0175">Coiled coil</keyword>
<accession>A0A2V1DPN6</accession>
<dbReference type="AlphaFoldDB" id="A0A2V1DPN6"/>
<evidence type="ECO:0000256" key="7">
    <source>
        <dbReference type="SAM" id="Coils"/>
    </source>
</evidence>
<feature type="transmembrane region" description="Helical" evidence="8">
    <location>
        <begin position="35"/>
        <end position="59"/>
    </location>
</feature>
<feature type="transmembrane region" description="Helical" evidence="8">
    <location>
        <begin position="410"/>
        <end position="432"/>
    </location>
</feature>
<keyword evidence="3" id="KW-0813">Transport</keyword>
<dbReference type="InterPro" id="IPR045122">
    <property type="entry name" value="Csc1-like"/>
</dbReference>
<feature type="domain" description="CSC1/OSCA1-like cytosolic" evidence="12">
    <location>
        <begin position="209"/>
        <end position="393"/>
    </location>
</feature>
<dbReference type="Pfam" id="PF12621">
    <property type="entry name" value="PHM7_ext"/>
    <property type="match status" value="1"/>
</dbReference>
<feature type="transmembrane region" description="Helical" evidence="8">
    <location>
        <begin position="498"/>
        <end position="525"/>
    </location>
</feature>
<keyword evidence="6 8" id="KW-0472">Membrane</keyword>
<feature type="transmembrane region" description="Helical" evidence="8">
    <location>
        <begin position="118"/>
        <end position="137"/>
    </location>
</feature>
<sequence>MGVQEILSLSAGDIMGNNSFDAWDDKPKPRGSGSLASVVSAFIPTWGTASLFIVIFIVLRGRFPKIYSPRTFIGTIPQKDRTPSARRSYFDWVHTLRAVSDKFILYHVSLDAYLYLRFLRTLIFLCVVGAAITWPILMPINATGGGTSSQLDRISIGNVKKKNHLYAHAVIAWVYFGFVMFTVARERLWLIGLRQAWNLSKPNAKRLSSRVVLFLSAPTAALKQDNMERYFGPDATRVWPVTKADKLESLVSSRDSLVEELEAAEVQLIKNVNKWLRSRQNKRNGNAKTFDDLPDETKSSLRPTHRLKTTEVGKKVDSINWYCEQIKNKEAEIEKARDSNENADSHGGAAAVFVEFKTQASAQRAYQQIASAEILALNPRYTGVTPNEVLWDNLTLPPARRISQNTAATALVIAIIIFWSIPISFVGAFSNISYLAANYSWLAWLNRLPDVVISLLSGLVPPLLLSLLASWVPDIFRSIFKAFGEPTNTSAELKVQKWYYVFQVLQIFLVNTIASGAAAVVSQIANNPSSVPTLLADKLPSAANSYLTYFIVQGLTSSSNNILNYSDLLSYLFYDRFFAKTPRQKYSIYTQLKGMAWGKLFPKYGNFLIIAIAYSCVAPLVLGFAAVGLIFFYFSYRYMLLYTVQPKIDTKGHCYTLALQQILTGVYIAELCLIGLFGLRQATGPSIMTGVLFLTTIAFNATTNKYFAPLEQYLPADLAQESGDLDSEEGAPLLSSAEEGEALSTTQSRIQRLPIPSKYLSPVARFFNPHVYASHRALKAWLRDDAEFDEDDVQTYSEDMKRKAYLHPAYTSRTPLVWLPRDEASVCEVEARENEKEGIETSCEGAWLEGSKLKVNVQDIRKVPIFKESVKW</sequence>
<dbReference type="PANTHER" id="PTHR13018">
    <property type="entry name" value="PROBABLE MEMBRANE PROTEIN DUF221-RELATED"/>
    <property type="match status" value="1"/>
</dbReference>
<evidence type="ECO:0000313" key="13">
    <source>
        <dbReference type="EMBL" id="PVI00218.1"/>
    </source>
</evidence>
<keyword evidence="14" id="KW-1185">Reference proteome</keyword>
<evidence type="ECO:0000256" key="3">
    <source>
        <dbReference type="ARBA" id="ARBA00022448"/>
    </source>
</evidence>
<protein>
    <submittedName>
        <fullName evidence="13">DUF221-domain-containing protein</fullName>
    </submittedName>
</protein>
<feature type="transmembrane region" description="Helical" evidence="8">
    <location>
        <begin position="607"/>
        <end position="634"/>
    </location>
</feature>